<accession>A0A8T6ZN60</accession>
<evidence type="ECO:0000259" key="1">
    <source>
        <dbReference type="Pfam" id="PF04965"/>
    </source>
</evidence>
<feature type="domain" description="IraD/Gp25-like" evidence="1">
    <location>
        <begin position="31"/>
        <end position="119"/>
    </location>
</feature>
<dbReference type="Pfam" id="PF04965">
    <property type="entry name" value="GPW_gp25"/>
    <property type="match status" value="1"/>
</dbReference>
<proteinExistence type="predicted"/>
<dbReference type="AlphaFoldDB" id="A0A8T6ZN60"/>
<dbReference type="EMBL" id="JTDB02000021">
    <property type="protein sequence ID" value="NLP65905.1"/>
    <property type="molecule type" value="Genomic_DNA"/>
</dbReference>
<dbReference type="InterPro" id="IPR017737">
    <property type="entry name" value="TssE1-like"/>
</dbReference>
<dbReference type="Gene3D" id="3.10.450.40">
    <property type="match status" value="1"/>
</dbReference>
<dbReference type="InterPro" id="IPR053176">
    <property type="entry name" value="T6SS_TssE1-like"/>
</dbReference>
<dbReference type="InterPro" id="IPR007048">
    <property type="entry name" value="IraD/Gp25-like"/>
</dbReference>
<protein>
    <submittedName>
        <fullName evidence="2">Type VI secretion system baseplate subunit TssE</fullName>
    </submittedName>
</protein>
<gene>
    <name evidence="2" type="primary">tssE</name>
    <name evidence="2" type="ORF">NH14_033160</name>
</gene>
<organism evidence="2 3">
    <name type="scientific">Paraburkholderia sacchari</name>
    <dbReference type="NCBI Taxonomy" id="159450"/>
    <lineage>
        <taxon>Bacteria</taxon>
        <taxon>Pseudomonadati</taxon>
        <taxon>Pseudomonadota</taxon>
        <taxon>Betaproteobacteria</taxon>
        <taxon>Burkholderiales</taxon>
        <taxon>Burkholderiaceae</taxon>
        <taxon>Paraburkholderia</taxon>
    </lineage>
</organism>
<reference evidence="2" key="2">
    <citation type="submission" date="2020-04" db="EMBL/GenBank/DDBJ databases">
        <authorList>
            <person name="Alexandrino P."/>
            <person name="Mendonca T."/>
            <person name="Guaman L."/>
            <person name="Cherix J."/>
            <person name="Lozano-Sakalauskas G."/>
            <person name="Fujita A."/>
            <person name="Filho E.R."/>
            <person name="Long P."/>
            <person name="Padilla G."/>
            <person name="Taciro M.K."/>
            <person name="Gomez J.G."/>
            <person name="Silva L.F."/>
            <person name="Torres M."/>
        </authorList>
    </citation>
    <scope>NUCLEOTIDE SEQUENCE</scope>
    <source>
        <strain evidence="2">LMG 19450</strain>
    </source>
</reference>
<reference evidence="2" key="1">
    <citation type="journal article" date="2015" name="Genome Announc.">
        <title>Draft Genome Sequence of the Polyhydroxyalkanoate-Producing Bacterium Burkholderia sacchari LMG 19450 Isolated from Brazilian Sugarcane Plantation Soil.</title>
        <authorList>
            <person name="Alexandrino P.M."/>
            <person name="Mendonca T.T."/>
            <person name="Guaman Bautista L.P."/>
            <person name="Cherix J."/>
            <person name="Lozano-Sakalauskas G.C."/>
            <person name="Fujita A."/>
            <person name="Ramos Filho E."/>
            <person name="Long P."/>
            <person name="Padilla G."/>
            <person name="Taciro M.K."/>
            <person name="Gomez J.G."/>
            <person name="Silva L.F."/>
        </authorList>
    </citation>
    <scope>NUCLEOTIDE SEQUENCE</scope>
    <source>
        <strain evidence="2">LMG 19450</strain>
    </source>
</reference>
<comment type="caution">
    <text evidence="2">The sequence shown here is derived from an EMBL/GenBank/DDBJ whole genome shotgun (WGS) entry which is preliminary data.</text>
</comment>
<dbReference type="PANTHER" id="PTHR38595">
    <property type="entry name" value="CYTOPLASMIC PROTEIN-RELATED"/>
    <property type="match status" value="1"/>
</dbReference>
<name>A0A8T6ZN60_9BURK</name>
<evidence type="ECO:0000313" key="2">
    <source>
        <dbReference type="EMBL" id="NLP65905.1"/>
    </source>
</evidence>
<sequence>MRERRLLERIASWEAGEEGDARTNQTQVDVLVRSVMNHLTRLLNTRQGSVQIDPLFGVPDFTNLAGTTAMGSTREIEEEIRRMVLRYEPRIKSPRVTLNREETDVLSIRFALEGALEVDDREIPLRISTTVGANGRVSIA</sequence>
<dbReference type="NCBIfam" id="TIGR03357">
    <property type="entry name" value="VI_zyme"/>
    <property type="match status" value="1"/>
</dbReference>
<dbReference type="PANTHER" id="PTHR38595:SF2">
    <property type="entry name" value="TYPE VI SECRETION SYSTEM BASEPLATE SUBUNIT TSSE"/>
    <property type="match status" value="1"/>
</dbReference>
<keyword evidence="3" id="KW-1185">Reference proteome</keyword>
<dbReference type="SUPFAM" id="SSF160719">
    <property type="entry name" value="gpW/gp25-like"/>
    <property type="match status" value="1"/>
</dbReference>
<evidence type="ECO:0000313" key="3">
    <source>
        <dbReference type="Proteomes" id="UP000030460"/>
    </source>
</evidence>
<dbReference type="Proteomes" id="UP000030460">
    <property type="component" value="Unassembled WGS sequence"/>
</dbReference>